<feature type="domain" description="AMP-dependent synthetase/ligase" evidence="3">
    <location>
        <begin position="82"/>
        <end position="453"/>
    </location>
</feature>
<dbReference type="PANTHER" id="PTHR43272:SF33">
    <property type="entry name" value="AMP-BINDING DOMAIN-CONTAINING PROTEIN-RELATED"/>
    <property type="match status" value="1"/>
</dbReference>
<keyword evidence="1" id="KW-0547">Nucleotide-binding</keyword>
<dbReference type="SUPFAM" id="SSF56801">
    <property type="entry name" value="Acetyl-CoA synthetase-like"/>
    <property type="match status" value="1"/>
</dbReference>
<accession>A0ABQ0DRK8</accession>
<protein>
    <recommendedName>
        <fullName evidence="3">AMP-dependent synthetase/ligase domain-containing protein</fullName>
    </recommendedName>
</protein>
<proteinExistence type="predicted"/>
<evidence type="ECO:0000256" key="1">
    <source>
        <dbReference type="ARBA" id="ARBA00022741"/>
    </source>
</evidence>
<dbReference type="Pfam" id="PF00501">
    <property type="entry name" value="AMP-binding"/>
    <property type="match status" value="1"/>
</dbReference>
<dbReference type="Pfam" id="PF23562">
    <property type="entry name" value="AMP-binding_C_3"/>
    <property type="match status" value="1"/>
</dbReference>
<dbReference type="Gene3D" id="3.40.50.12780">
    <property type="entry name" value="N-terminal domain of ligase-like"/>
    <property type="match status" value="1"/>
</dbReference>
<name>A0ABQ0DRK8_9EUKA</name>
<keyword evidence="2" id="KW-0067">ATP-binding</keyword>
<organism evidence="4 5">
    <name type="scientific">Entamoeba nuttalli</name>
    <dbReference type="NCBI Taxonomy" id="412467"/>
    <lineage>
        <taxon>Eukaryota</taxon>
        <taxon>Amoebozoa</taxon>
        <taxon>Evosea</taxon>
        <taxon>Archamoebae</taxon>
        <taxon>Mastigamoebida</taxon>
        <taxon>Entamoebidae</taxon>
        <taxon>Entamoeba</taxon>
    </lineage>
</organism>
<sequence>MSVQHTQTSMHHVHKEGELIYIEPKSNLYHNREGKDSFATYTSKTSWELFERRCHELPTADILGYKTKQSDGKYINSQLFSWYKGQQALELAENISGGIKKVYNLPKKSMVGIFFPNRAEWIIVSQALHRIGLIPIPLYATLGVQSINYIIDLTDIELIVVSSETISKSTELKSKTHQLKYINVDSMVPYSNPMNLDIRSLVDIISIGKSNPTPTDLPSVDDIYSIFFTSGTSGNPKGVVHTHKSFHSAVYCFTSMNIFDKDNVALNRTSYSYLPLAHVFEHEVTYIFVYGYGRVAFMCGGLGCLLSEIQDCQPDHLIAVPRVLQRIKMAMDAYIASSNFVSRLITPPSYLLGKKLKSIINGSAPITMEIYNYFKENLPNCHVLQGYGSTETFGGVCCGCPGLNDPKILSIGVPFLHTTFRIRSVPDMGYLTSNDPPQGELEIKSDNLFKEYYKQPEVTANSFTEDGFFITGDIVKLNVDGTISIIDRRSNLIKLAQGEFVAVENVEQAMISNKISQAFVHGVSTDNFVVAVVVPTKEASDMKEQELLEWITMSLHEKGIPSFAIPRALYIEHTPFSEDNDLLTPSMKLRRANLKKHYAVEIDKMRTKVNDMN</sequence>
<dbReference type="PROSITE" id="PS00455">
    <property type="entry name" value="AMP_BINDING"/>
    <property type="match status" value="1"/>
</dbReference>
<gene>
    <name evidence="4" type="ORF">ENUP19_0253G0041</name>
</gene>
<dbReference type="InterPro" id="IPR020845">
    <property type="entry name" value="AMP-binding_CS"/>
</dbReference>
<dbReference type="InterPro" id="IPR000873">
    <property type="entry name" value="AMP-dep_synth/lig_dom"/>
</dbReference>
<keyword evidence="5" id="KW-1185">Reference proteome</keyword>
<evidence type="ECO:0000256" key="2">
    <source>
        <dbReference type="ARBA" id="ARBA00022840"/>
    </source>
</evidence>
<dbReference type="EMBL" id="BAAFRS010000253">
    <property type="protein sequence ID" value="GAB1225489.1"/>
    <property type="molecule type" value="Genomic_DNA"/>
</dbReference>
<dbReference type="PANTHER" id="PTHR43272">
    <property type="entry name" value="LONG-CHAIN-FATTY-ACID--COA LIGASE"/>
    <property type="match status" value="1"/>
</dbReference>
<evidence type="ECO:0000313" key="5">
    <source>
        <dbReference type="Proteomes" id="UP001628156"/>
    </source>
</evidence>
<dbReference type="Proteomes" id="UP001628156">
    <property type="component" value="Unassembled WGS sequence"/>
</dbReference>
<evidence type="ECO:0000259" key="3">
    <source>
        <dbReference type="Pfam" id="PF00501"/>
    </source>
</evidence>
<evidence type="ECO:0000313" key="4">
    <source>
        <dbReference type="EMBL" id="GAB1225489.1"/>
    </source>
</evidence>
<dbReference type="InterPro" id="IPR042099">
    <property type="entry name" value="ANL_N_sf"/>
</dbReference>
<comment type="caution">
    <text evidence="4">The sequence shown here is derived from an EMBL/GenBank/DDBJ whole genome shotgun (WGS) entry which is preliminary data.</text>
</comment>
<reference evidence="4 5" key="1">
    <citation type="journal article" date="2019" name="PLoS Negl. Trop. Dis.">
        <title>Whole genome sequencing of Entamoeba nuttalli reveals mammalian host-related molecular signatures and a novel octapeptide-repeat surface protein.</title>
        <authorList>
            <person name="Tanaka M."/>
            <person name="Makiuchi T."/>
            <person name="Komiyama T."/>
            <person name="Shiina T."/>
            <person name="Osaki K."/>
            <person name="Tachibana H."/>
        </authorList>
    </citation>
    <scope>NUCLEOTIDE SEQUENCE [LARGE SCALE GENOMIC DNA]</scope>
    <source>
        <strain evidence="4 5">P19-061405</strain>
    </source>
</reference>